<protein>
    <recommendedName>
        <fullName evidence="3">DNA topoisomerase (ATP-hydrolyzing)</fullName>
        <ecNumber evidence="3">5.6.2.2</ecNumber>
    </recommendedName>
</protein>
<dbReference type="InterPro" id="IPR036844">
    <property type="entry name" value="Hint_dom_sf"/>
</dbReference>
<dbReference type="InterPro" id="IPR013757">
    <property type="entry name" value="Topo_IIA_A_a_sf"/>
</dbReference>
<dbReference type="EC" id="5.6.2.2" evidence="3"/>
<dbReference type="Pfam" id="PF00521">
    <property type="entry name" value="DNA_topoisoIV"/>
    <property type="match status" value="2"/>
</dbReference>
<dbReference type="KEGG" id="alv:Alvin_1987"/>
<dbReference type="InterPro" id="IPR002205">
    <property type="entry name" value="Topo_IIA_dom_A"/>
</dbReference>
<keyword evidence="6 10" id="KW-0413">Isomerase</keyword>
<dbReference type="PROSITE" id="PS50817">
    <property type="entry name" value="INTEIN_N_TER"/>
    <property type="match status" value="1"/>
</dbReference>
<reference evidence="10 11" key="1">
    <citation type="journal article" date="2011" name="Stand. Genomic Sci.">
        <title>Complete genome sequence of Allochromatium vinosum DSM 180(T).</title>
        <authorList>
            <person name="Weissgerber T."/>
            <person name="Zigann R."/>
            <person name="Bruce D."/>
            <person name="Chang Y.J."/>
            <person name="Detter J.C."/>
            <person name="Han C."/>
            <person name="Hauser L."/>
            <person name="Jeffries C.D."/>
            <person name="Land M."/>
            <person name="Munk A.C."/>
            <person name="Tapia R."/>
            <person name="Dahl C."/>
        </authorList>
    </citation>
    <scope>NUCLEOTIDE SEQUENCE [LARGE SCALE GENOMIC DNA]</scope>
    <source>
        <strain evidence="11">ATCC 17899 / DSM 180 / NBRC 103801 / NCIMB 10441 / D</strain>
    </source>
</reference>
<accession>D3RUQ2</accession>
<dbReference type="InterPro" id="IPR035516">
    <property type="entry name" value="Gyrase/topoIV_suA_C"/>
</dbReference>
<dbReference type="Gene3D" id="1.10.268.10">
    <property type="entry name" value="Topoisomerase, domain 3"/>
    <property type="match status" value="1"/>
</dbReference>
<dbReference type="Gene3D" id="3.30.1360.40">
    <property type="match status" value="1"/>
</dbReference>
<evidence type="ECO:0000313" key="10">
    <source>
        <dbReference type="EMBL" id="ADC62911.1"/>
    </source>
</evidence>
<comment type="caution">
    <text evidence="7">Lacks conserved residue(s) required for the propagation of feature annotation.</text>
</comment>
<dbReference type="GO" id="GO:0006265">
    <property type="term" value="P:DNA topological change"/>
    <property type="evidence" value="ECO:0007669"/>
    <property type="project" value="InterPro"/>
</dbReference>
<dbReference type="Pfam" id="PF03989">
    <property type="entry name" value="DNA_gyraseA_C"/>
    <property type="match status" value="6"/>
</dbReference>
<dbReference type="Pfam" id="PF14890">
    <property type="entry name" value="Intein_splicing"/>
    <property type="match status" value="1"/>
</dbReference>
<evidence type="ECO:0000256" key="8">
    <source>
        <dbReference type="SAM" id="MobiDB-lite"/>
    </source>
</evidence>
<dbReference type="eggNOG" id="COG0188">
    <property type="taxonomic scope" value="Bacteria"/>
</dbReference>
<dbReference type="SUPFAM" id="SSF101904">
    <property type="entry name" value="GyrA/ParC C-terminal domain-like"/>
    <property type="match status" value="1"/>
</dbReference>
<dbReference type="GO" id="GO:0016539">
    <property type="term" value="P:intein-mediated protein splicing"/>
    <property type="evidence" value="ECO:0007669"/>
    <property type="project" value="InterPro"/>
</dbReference>
<dbReference type="InterPro" id="IPR006141">
    <property type="entry name" value="Intein_N"/>
</dbReference>
<evidence type="ECO:0000256" key="1">
    <source>
        <dbReference type="ARBA" id="ARBA00000185"/>
    </source>
</evidence>
<dbReference type="NCBIfam" id="TIGR01443">
    <property type="entry name" value="intein_Cterm"/>
    <property type="match status" value="1"/>
</dbReference>
<dbReference type="InterPro" id="IPR006691">
    <property type="entry name" value="GyrA/parC_rep"/>
</dbReference>
<dbReference type="SUPFAM" id="SSF56719">
    <property type="entry name" value="Type II DNA topoisomerase"/>
    <property type="match status" value="2"/>
</dbReference>
<dbReference type="InterPro" id="IPR003587">
    <property type="entry name" value="Hint_dom_N"/>
</dbReference>
<feature type="domain" description="Topo IIA-type catalytic" evidence="9">
    <location>
        <begin position="34"/>
        <end position="1055"/>
    </location>
</feature>
<dbReference type="RefSeq" id="WP_012971184.1">
    <property type="nucleotide sequence ID" value="NC_013851.1"/>
</dbReference>
<dbReference type="HOGENOM" id="CLU_002977_10_0_6"/>
<evidence type="ECO:0000256" key="3">
    <source>
        <dbReference type="ARBA" id="ARBA00012895"/>
    </source>
</evidence>
<dbReference type="NCBIfam" id="NF004043">
    <property type="entry name" value="PRK05560.1"/>
    <property type="match status" value="1"/>
</dbReference>
<gene>
    <name evidence="10" type="ordered locus">Alvin_1987</name>
</gene>
<evidence type="ECO:0000256" key="7">
    <source>
        <dbReference type="PROSITE-ProRule" id="PRU01384"/>
    </source>
</evidence>
<evidence type="ECO:0000313" key="11">
    <source>
        <dbReference type="Proteomes" id="UP000001441"/>
    </source>
</evidence>
<keyword evidence="4" id="KW-0799">Topoisomerase</keyword>
<dbReference type="FunFam" id="2.120.10.90:FF:000004">
    <property type="entry name" value="DNA gyrase subunit A"/>
    <property type="match status" value="1"/>
</dbReference>
<keyword evidence="5 7" id="KW-0238">DNA-binding</keyword>
<dbReference type="InterPro" id="IPR050220">
    <property type="entry name" value="Type_II_DNA_Topoisomerases"/>
</dbReference>
<dbReference type="Gene3D" id="3.90.199.10">
    <property type="entry name" value="Topoisomerase II, domain 5"/>
    <property type="match status" value="2"/>
</dbReference>
<dbReference type="Proteomes" id="UP000001441">
    <property type="component" value="Chromosome"/>
</dbReference>
<dbReference type="GO" id="GO:0009330">
    <property type="term" value="C:DNA topoisomerase type II (double strand cut, ATP-hydrolyzing) complex"/>
    <property type="evidence" value="ECO:0007669"/>
    <property type="project" value="TreeGrafter"/>
</dbReference>
<dbReference type="OrthoDB" id="9806486at2"/>
<dbReference type="GO" id="GO:0005737">
    <property type="term" value="C:cytoplasm"/>
    <property type="evidence" value="ECO:0007669"/>
    <property type="project" value="TreeGrafter"/>
</dbReference>
<proteinExistence type="inferred from homology"/>
<evidence type="ECO:0000256" key="4">
    <source>
        <dbReference type="ARBA" id="ARBA00023029"/>
    </source>
</evidence>
<dbReference type="PROSITE" id="PS50818">
    <property type="entry name" value="INTEIN_C_TER"/>
    <property type="match status" value="1"/>
</dbReference>
<comment type="catalytic activity">
    <reaction evidence="1">
        <text>ATP-dependent breakage, passage and rejoining of double-stranded DNA.</text>
        <dbReference type="EC" id="5.6.2.2"/>
    </reaction>
</comment>
<dbReference type="SMART" id="SM00306">
    <property type="entry name" value="HintN"/>
    <property type="match status" value="1"/>
</dbReference>
<dbReference type="GO" id="GO:0003918">
    <property type="term" value="F:DNA topoisomerase type II (double strand cut, ATP-hydrolyzing) activity"/>
    <property type="evidence" value="ECO:0007669"/>
    <property type="project" value="UniProtKB-EC"/>
</dbReference>
<sequence>MPDFAKEVLPINLEDEMRQSYLDYAMSVIVGRALPDVRDGLKPVHRRVLFSMHEQGNVWNRAYRKSARVVGDVMGKYHPHGDAAIYDTMVRMAQPFSLRNLLVDGQGNFGCFTGDTAIKLADGTEKTFAELAQLPPNEIFYVYAVDKTGKIVIAEGRHARLTRPDAELLELTLDTGDVVRCTPDHRFMLRDGSYKEAQDLTPDDSLMPGVFDTAPVKPGLNEYLRILQPNLGQYQFVHHLADEFNAERGQCDDVQGPFVRHHRNFDRWDNTPSNIQRLTFLEHLHLHAEQLGELWKDPDFREAQKRGVQTYYSQHPEVVEERRERFIRQNQDEHFRQLNAARTSEGLQHYYAEHPEACAAIAERMRLLWQDADYREKMSSVLSGIQKRPLSDEEQAGIRAIIAEKSRRMWGDDDKREEIVAAICRAMASDSIRKKISEAVKRQWQDPEYRAKFPADHFSRMAHRFWDKPEAREIHREKISKQWESAEFIQAQKQAVIDSNARRLRENPDLMQDINRKAVESLRTNWKAPEYRRQVMRRKIAGYVYDLTKRFPDCDVTPELYESNRQQNWIPRLNKAVEYFGDFDALVTAGRHYNHRVVSQRRLTERADTYDITVDHHHNFLLACGVFVHNSVDGDPPAAMRYTEVRMTRIADTLLDDLDKETVDFVPNYDNTEHEPSVLPARFPNLLVNGSSGIAVGMATNIPPHNLREVIDACLAIIDNPLVSLDELMEIVPGPDFPTAGLINGVRGIREAYRTGRGRCVMRARATTETQKRSGREAIVITEIPYQVNKARLLERIAELVKEKKIEGIAQDGLRDESDKDGMRIVIELKRDTHSEVLLNNLYQHTQLQQVFGINMVALVDGQPLTLNLKQILEYFLRHRRDVVTRRTLYELRKARDRAHVLEGYAIALANIDEVIATIKAAANPAEARERLMERHWAPGAVTGMLERAGADRTRPEELEACFGLSDAGYRLSERQAKAILDLQLHRLTGLEQDKILKEFEEILATIAALLLILSDPDRLMEVIREELIAVRDQFGDERRTEIQLDQTDLTLEDLIAPEDRVVTLSHQGYVKTQPISDYQAQKRGGKGKSATAIKEEDFIDRIFVANSHDTVLCFSSRGRVYWLKVYELPQAGRGARGRPMVNLLPLEAGERITTLLPVRDYEDGSFVFMATSAGTVKKTPLKDFSRPLSRGIIAIDLREDELLVGATITGGEQDLMLFTSAGKAVRFSESHVRSMGRAAHGVRGVMLQEGQRVIALVAPEDGGTVLSVTENGYGKRTDVDQFPTKGRGTQGVIAIDTAERNGAQVGAILVHPGDEIMLIADDGTLIRTSVDQIPVVGRNTKGVKLINLGEGQRLVFVERIAALEGDKETGEEAAEDSEASVADDA</sequence>
<dbReference type="FunFam" id="3.30.1360.40:FF:000002">
    <property type="entry name" value="DNA gyrase subunit A"/>
    <property type="match status" value="1"/>
</dbReference>
<dbReference type="STRING" id="572477.Alvin_1987"/>
<dbReference type="eggNOG" id="COG1372">
    <property type="taxonomic scope" value="Bacteria"/>
</dbReference>
<keyword evidence="11" id="KW-1185">Reference proteome</keyword>
<evidence type="ECO:0000259" key="9">
    <source>
        <dbReference type="PROSITE" id="PS52040"/>
    </source>
</evidence>
<dbReference type="SUPFAM" id="SSF51294">
    <property type="entry name" value="Hedgehog/intein (Hint) domain"/>
    <property type="match status" value="1"/>
</dbReference>
<name>D3RUQ2_ALLVD</name>
<dbReference type="InterPro" id="IPR013760">
    <property type="entry name" value="Topo_IIA-like_dom_sf"/>
</dbReference>
<dbReference type="GO" id="GO:0003677">
    <property type="term" value="F:DNA binding"/>
    <property type="evidence" value="ECO:0007669"/>
    <property type="project" value="UniProtKB-UniRule"/>
</dbReference>
<dbReference type="NCBIfam" id="TIGR01063">
    <property type="entry name" value="gyrA"/>
    <property type="match status" value="1"/>
</dbReference>
<evidence type="ECO:0000256" key="2">
    <source>
        <dbReference type="ARBA" id="ARBA00008263"/>
    </source>
</evidence>
<organism evidence="10 11">
    <name type="scientific">Allochromatium vinosum (strain ATCC 17899 / DSM 180 / NBRC 103801 / NCIMB 10441 / D)</name>
    <name type="common">Chromatium vinosum</name>
    <dbReference type="NCBI Taxonomy" id="572477"/>
    <lineage>
        <taxon>Bacteria</taxon>
        <taxon>Pseudomonadati</taxon>
        <taxon>Pseudomonadota</taxon>
        <taxon>Gammaproteobacteria</taxon>
        <taxon>Chromatiales</taxon>
        <taxon>Chromatiaceae</taxon>
        <taxon>Allochromatium</taxon>
    </lineage>
</organism>
<comment type="similarity">
    <text evidence="2">Belongs to the type II topoisomerase GyrA/ParC subunit family.</text>
</comment>
<dbReference type="SMART" id="SM00434">
    <property type="entry name" value="TOP4c"/>
    <property type="match status" value="1"/>
</dbReference>
<dbReference type="CDD" id="cd00187">
    <property type="entry name" value="TOP4c"/>
    <property type="match status" value="1"/>
</dbReference>
<dbReference type="Gene3D" id="2.120.10.90">
    <property type="entry name" value="DNA gyrase/topoisomerase IV, subunit A, C-terminal"/>
    <property type="match status" value="1"/>
</dbReference>
<dbReference type="PANTHER" id="PTHR43493">
    <property type="entry name" value="DNA GYRASE/TOPOISOMERASE SUBUNIT A"/>
    <property type="match status" value="1"/>
</dbReference>
<dbReference type="InterPro" id="IPR013758">
    <property type="entry name" value="Topo_IIA_A/C_ab"/>
</dbReference>
<evidence type="ECO:0000256" key="6">
    <source>
        <dbReference type="ARBA" id="ARBA00023235"/>
    </source>
</evidence>
<feature type="compositionally biased region" description="Acidic residues" evidence="8">
    <location>
        <begin position="1372"/>
        <end position="1386"/>
    </location>
</feature>
<evidence type="ECO:0000256" key="5">
    <source>
        <dbReference type="ARBA" id="ARBA00023125"/>
    </source>
</evidence>
<dbReference type="GO" id="GO:0005524">
    <property type="term" value="F:ATP binding"/>
    <property type="evidence" value="ECO:0007669"/>
    <property type="project" value="InterPro"/>
</dbReference>
<dbReference type="PROSITE" id="PS52040">
    <property type="entry name" value="TOPO_IIA"/>
    <property type="match status" value="1"/>
</dbReference>
<dbReference type="CDD" id="cd00081">
    <property type="entry name" value="Hint"/>
    <property type="match status" value="1"/>
</dbReference>
<dbReference type="InterPro" id="IPR030934">
    <property type="entry name" value="Intein_C"/>
</dbReference>
<feature type="region of interest" description="Disordered" evidence="8">
    <location>
        <begin position="1367"/>
        <end position="1386"/>
    </location>
</feature>
<dbReference type="NCBIfam" id="TIGR01445">
    <property type="entry name" value="intein_Nterm"/>
    <property type="match status" value="1"/>
</dbReference>
<dbReference type="EMBL" id="CP001896">
    <property type="protein sequence ID" value="ADC62911.1"/>
    <property type="molecule type" value="Genomic_DNA"/>
</dbReference>
<dbReference type="PANTHER" id="PTHR43493:SF5">
    <property type="entry name" value="DNA GYRASE SUBUNIT A, CHLOROPLASTIC_MITOCHONDRIAL"/>
    <property type="match status" value="1"/>
</dbReference>